<feature type="non-terminal residue" evidence="1">
    <location>
        <position position="68"/>
    </location>
</feature>
<protein>
    <submittedName>
        <fullName evidence="1">6718_t:CDS:1</fullName>
    </submittedName>
</protein>
<accession>A0ACA9SSH3</accession>
<organism evidence="1 2">
    <name type="scientific">Racocetra persica</name>
    <dbReference type="NCBI Taxonomy" id="160502"/>
    <lineage>
        <taxon>Eukaryota</taxon>
        <taxon>Fungi</taxon>
        <taxon>Fungi incertae sedis</taxon>
        <taxon>Mucoromycota</taxon>
        <taxon>Glomeromycotina</taxon>
        <taxon>Glomeromycetes</taxon>
        <taxon>Diversisporales</taxon>
        <taxon>Gigasporaceae</taxon>
        <taxon>Racocetra</taxon>
    </lineage>
</organism>
<feature type="non-terminal residue" evidence="1">
    <location>
        <position position="1"/>
    </location>
</feature>
<proteinExistence type="predicted"/>
<keyword evidence="2" id="KW-1185">Reference proteome</keyword>
<evidence type="ECO:0000313" key="1">
    <source>
        <dbReference type="EMBL" id="CAG8846338.1"/>
    </source>
</evidence>
<gene>
    <name evidence="1" type="ORF">RPERSI_LOCUS34091</name>
</gene>
<name>A0ACA9SSH3_9GLOM</name>
<dbReference type="Proteomes" id="UP000789920">
    <property type="component" value="Unassembled WGS sequence"/>
</dbReference>
<dbReference type="EMBL" id="CAJVQC010150719">
    <property type="protein sequence ID" value="CAG8846338.1"/>
    <property type="molecule type" value="Genomic_DNA"/>
</dbReference>
<reference evidence="1" key="1">
    <citation type="submission" date="2021-06" db="EMBL/GenBank/DDBJ databases">
        <authorList>
            <person name="Kallberg Y."/>
            <person name="Tangrot J."/>
            <person name="Rosling A."/>
        </authorList>
    </citation>
    <scope>NUCLEOTIDE SEQUENCE</scope>
    <source>
        <strain evidence="1">MA461A</strain>
    </source>
</reference>
<comment type="caution">
    <text evidence="1">The sequence shown here is derived from an EMBL/GenBank/DDBJ whole genome shotgun (WGS) entry which is preliminary data.</text>
</comment>
<evidence type="ECO:0000313" key="2">
    <source>
        <dbReference type="Proteomes" id="UP000789920"/>
    </source>
</evidence>
<sequence length="68" mass="8301">LRKLGWECKEWRKDIYIDGHEQEDVVQYRQTVFLPMIEELNSVLLEYDDQDLTKLPQMMMRKWDGAPK</sequence>